<dbReference type="InterPro" id="IPR003675">
    <property type="entry name" value="Rce1/LyrA-like_dom"/>
</dbReference>
<protein>
    <submittedName>
        <fullName evidence="3">CPBP family intramembrane metalloprotease</fullName>
    </submittedName>
</protein>
<evidence type="ECO:0000259" key="2">
    <source>
        <dbReference type="Pfam" id="PF02517"/>
    </source>
</evidence>
<dbReference type="AlphaFoldDB" id="A0A5R9EZR9"/>
<keyword evidence="1" id="KW-1133">Transmembrane helix</keyword>
<evidence type="ECO:0000313" key="4">
    <source>
        <dbReference type="Proteomes" id="UP000308230"/>
    </source>
</evidence>
<dbReference type="OrthoDB" id="1523022at2"/>
<accession>A0A5R9EZR9</accession>
<keyword evidence="3" id="KW-0482">Metalloprotease</keyword>
<keyword evidence="3" id="KW-0645">Protease</keyword>
<feature type="transmembrane region" description="Helical" evidence="1">
    <location>
        <begin position="55"/>
        <end position="79"/>
    </location>
</feature>
<feature type="domain" description="CAAX prenyl protease 2/Lysostaphin resistance protein A-like" evidence="2">
    <location>
        <begin position="98"/>
        <end position="181"/>
    </location>
</feature>
<gene>
    <name evidence="3" type="ORF">FCL54_19155</name>
</gene>
<feature type="transmembrane region" description="Helical" evidence="1">
    <location>
        <begin position="115"/>
        <end position="138"/>
    </location>
</feature>
<sequence>MKNRQAIQIKNISDKELIWNLYLTQGIILLASFLIGIFLFQSWEEFTGIFQWDPSAIFLYGGGAGIVVVCFDLFLMKVLPEKALDDGGINERIFSSIPIPHIFVVTLIISVSEELLFRGVLQTNFGIIAASLLFAIFHIRYLSKIILFVTVVGLSFFLGWVYLVTENLLATIFSHFTIDFILGCLIRLKHYNKPFDSN</sequence>
<keyword evidence="3" id="KW-0378">Hydrolase</keyword>
<evidence type="ECO:0000256" key="1">
    <source>
        <dbReference type="SAM" id="Phobius"/>
    </source>
</evidence>
<dbReference type="Pfam" id="PF02517">
    <property type="entry name" value="Rce1-like"/>
    <property type="match status" value="1"/>
</dbReference>
<comment type="caution">
    <text evidence="3">The sequence shown here is derived from an EMBL/GenBank/DDBJ whole genome shotgun (WGS) entry which is preliminary data.</text>
</comment>
<evidence type="ECO:0000313" key="3">
    <source>
        <dbReference type="EMBL" id="TLS35620.1"/>
    </source>
</evidence>
<feature type="transmembrane region" description="Helical" evidence="1">
    <location>
        <begin position="21"/>
        <end position="43"/>
    </location>
</feature>
<dbReference type="EMBL" id="SWLG01000018">
    <property type="protein sequence ID" value="TLS35620.1"/>
    <property type="molecule type" value="Genomic_DNA"/>
</dbReference>
<dbReference type="RefSeq" id="WP_138128554.1">
    <property type="nucleotide sequence ID" value="NZ_SWLG01000018.1"/>
</dbReference>
<keyword evidence="4" id="KW-1185">Reference proteome</keyword>
<keyword evidence="1" id="KW-0812">Transmembrane</keyword>
<proteinExistence type="predicted"/>
<name>A0A5R9EZR9_9BACL</name>
<dbReference type="GO" id="GO:0080120">
    <property type="term" value="P:CAAX-box protein maturation"/>
    <property type="evidence" value="ECO:0007669"/>
    <property type="project" value="UniProtKB-ARBA"/>
</dbReference>
<feature type="transmembrane region" description="Helical" evidence="1">
    <location>
        <begin position="169"/>
        <end position="188"/>
    </location>
</feature>
<dbReference type="Proteomes" id="UP000308230">
    <property type="component" value="Unassembled WGS sequence"/>
</dbReference>
<dbReference type="GO" id="GO:0004175">
    <property type="term" value="F:endopeptidase activity"/>
    <property type="evidence" value="ECO:0007669"/>
    <property type="project" value="UniProtKB-ARBA"/>
</dbReference>
<keyword evidence="1" id="KW-0472">Membrane</keyword>
<reference evidence="3 4" key="1">
    <citation type="submission" date="2019-04" db="EMBL/GenBank/DDBJ databases">
        <title>Bacillus caeni sp. nov., a bacterium isolated from mangrove sediment.</title>
        <authorList>
            <person name="Huang H."/>
            <person name="Mo K."/>
            <person name="Hu Y."/>
        </authorList>
    </citation>
    <scope>NUCLEOTIDE SEQUENCE [LARGE SCALE GENOMIC DNA]</scope>
    <source>
        <strain evidence="3 4">HB172195</strain>
    </source>
</reference>
<feature type="transmembrane region" description="Helical" evidence="1">
    <location>
        <begin position="91"/>
        <end position="109"/>
    </location>
</feature>
<dbReference type="GO" id="GO:0006508">
    <property type="term" value="P:proteolysis"/>
    <property type="evidence" value="ECO:0007669"/>
    <property type="project" value="UniProtKB-KW"/>
</dbReference>
<dbReference type="GO" id="GO:0008237">
    <property type="term" value="F:metallopeptidase activity"/>
    <property type="evidence" value="ECO:0007669"/>
    <property type="project" value="UniProtKB-KW"/>
</dbReference>
<organism evidence="3 4">
    <name type="scientific">Exobacillus caeni</name>
    <dbReference type="NCBI Taxonomy" id="2574798"/>
    <lineage>
        <taxon>Bacteria</taxon>
        <taxon>Bacillati</taxon>
        <taxon>Bacillota</taxon>
        <taxon>Bacilli</taxon>
        <taxon>Bacillales</taxon>
        <taxon>Guptibacillaceae</taxon>
        <taxon>Exobacillus</taxon>
    </lineage>
</organism>
<feature type="transmembrane region" description="Helical" evidence="1">
    <location>
        <begin position="145"/>
        <end position="163"/>
    </location>
</feature>